<feature type="domain" description="Xaa-Pro dipeptidyl-peptidase C-terminal" evidence="3">
    <location>
        <begin position="308"/>
        <end position="535"/>
    </location>
</feature>
<dbReference type="SUPFAM" id="SSF49785">
    <property type="entry name" value="Galactose-binding domain-like"/>
    <property type="match status" value="1"/>
</dbReference>
<reference evidence="5" key="1">
    <citation type="submission" date="2017-07" db="EMBL/GenBank/DDBJ databases">
        <title>Comparative genome mining reveals phylogenetic distribution patterns of secondary metabolites in Amycolatopsis.</title>
        <authorList>
            <person name="Adamek M."/>
            <person name="Alanjary M."/>
            <person name="Sales-Ortells H."/>
            <person name="Goodfellow M."/>
            <person name="Bull A.T."/>
            <person name="Kalinowski J."/>
            <person name="Ziemert N."/>
        </authorList>
    </citation>
    <scope>NUCLEOTIDE SEQUENCE [LARGE SCALE GENOMIC DNA]</scope>
    <source>
        <strain evidence="5">H5</strain>
    </source>
</reference>
<dbReference type="Gene3D" id="1.10.3020.10">
    <property type="entry name" value="alpha-amino acid ester hydrolase ( Helical cap domain)"/>
    <property type="match status" value="1"/>
</dbReference>
<name>A0A229T4I3_9PSEU</name>
<dbReference type="AlphaFoldDB" id="A0A229T4I3"/>
<dbReference type="InterPro" id="IPR000383">
    <property type="entry name" value="Xaa-Pro-like_dom"/>
</dbReference>
<dbReference type="SMART" id="SM00939">
    <property type="entry name" value="PepX_C"/>
    <property type="match status" value="1"/>
</dbReference>
<dbReference type="NCBIfam" id="TIGR00976">
    <property type="entry name" value="CocE_NonD"/>
    <property type="match status" value="1"/>
</dbReference>
<dbReference type="Pfam" id="PF08530">
    <property type="entry name" value="PepX_C"/>
    <property type="match status" value="1"/>
</dbReference>
<feature type="region of interest" description="Disordered" evidence="2">
    <location>
        <begin position="353"/>
        <end position="372"/>
    </location>
</feature>
<comment type="caution">
    <text evidence="4">The sequence shown here is derived from an EMBL/GenBank/DDBJ whole genome shotgun (WGS) entry which is preliminary data.</text>
</comment>
<dbReference type="Proteomes" id="UP000215199">
    <property type="component" value="Unassembled WGS sequence"/>
</dbReference>
<dbReference type="SUPFAM" id="SSF53474">
    <property type="entry name" value="alpha/beta-Hydrolases"/>
    <property type="match status" value="1"/>
</dbReference>
<dbReference type="OrthoDB" id="5240615at2"/>
<organism evidence="4 5">
    <name type="scientific">Amycolatopsis vastitatis</name>
    <dbReference type="NCBI Taxonomy" id="1905142"/>
    <lineage>
        <taxon>Bacteria</taxon>
        <taxon>Bacillati</taxon>
        <taxon>Actinomycetota</taxon>
        <taxon>Actinomycetes</taxon>
        <taxon>Pseudonocardiales</taxon>
        <taxon>Pseudonocardiaceae</taxon>
        <taxon>Amycolatopsis</taxon>
    </lineage>
</organism>
<gene>
    <name evidence="4" type="ORF">CF165_22620</name>
</gene>
<dbReference type="Gene3D" id="2.60.120.260">
    <property type="entry name" value="Galactose-binding domain-like"/>
    <property type="match status" value="1"/>
</dbReference>
<evidence type="ECO:0000313" key="5">
    <source>
        <dbReference type="Proteomes" id="UP000215199"/>
    </source>
</evidence>
<dbReference type="EMBL" id="NMUL01000022">
    <property type="protein sequence ID" value="OXM65689.1"/>
    <property type="molecule type" value="Genomic_DNA"/>
</dbReference>
<dbReference type="Pfam" id="PF02129">
    <property type="entry name" value="Peptidase_S15"/>
    <property type="match status" value="1"/>
</dbReference>
<dbReference type="GO" id="GO:0008239">
    <property type="term" value="F:dipeptidyl-peptidase activity"/>
    <property type="evidence" value="ECO:0007669"/>
    <property type="project" value="InterPro"/>
</dbReference>
<dbReference type="InterPro" id="IPR013736">
    <property type="entry name" value="Xaa-Pro_dipept_C"/>
</dbReference>
<dbReference type="Gene3D" id="3.40.50.1820">
    <property type="entry name" value="alpha/beta hydrolase"/>
    <property type="match status" value="1"/>
</dbReference>
<evidence type="ECO:0000313" key="4">
    <source>
        <dbReference type="EMBL" id="OXM65689.1"/>
    </source>
</evidence>
<protein>
    <submittedName>
        <fullName evidence="4">X-Pro dipeptidyl-peptidase</fullName>
    </submittedName>
</protein>
<keyword evidence="5" id="KW-1185">Reference proteome</keyword>
<evidence type="ECO:0000256" key="2">
    <source>
        <dbReference type="SAM" id="MobiDB-lite"/>
    </source>
</evidence>
<dbReference type="InterPro" id="IPR005674">
    <property type="entry name" value="CocE/Ser_esterase"/>
</dbReference>
<dbReference type="RefSeq" id="WP_093949543.1">
    <property type="nucleotide sequence ID" value="NZ_NMUL01000022.1"/>
</dbReference>
<keyword evidence="1" id="KW-0378">Hydrolase</keyword>
<accession>A0A229T4I3</accession>
<sequence>MNPISHLLERLLKLPAPGTRDVVVQKDLRVPMPDGAELLADRWVPRAGGDGLPTALVRSPYGRRMPFGTLLGRPLAERGFQVLVQSTRGGFGSGGDFDPLRQEREDGLATLDWVVGQPWFGDAMVLVGASYLGYVQWAVADRLPPQVKAIIPQVTESGLTLEFLREDGLSLETPFGWGVQVAVQERRFALLRQRGQAKKLAQALNTLPLAQADVVAIGHRSDYIQDILAHPEHHPRWAEVDHRKRVADVTVPVSSIAGWYDIFLPGQLRDFRTLQDAGRRPRLSVGPWTHAGRSDLLESTGTTLRETFEFGLAHARGEEPPERAPVRLFVMGEEAWRDFASWPPEGYAPQRFHLHSGGTLSTDAPGESEPDRYRYDPADPTPAAGGVRMAPDAGRVDNAALEARADVLTYTTPVLGEDVEVIGEVSAEIFFRSSLRFADVFVRLCDVDPDGRSVNVCDGLTSLRNADEPAAVAVRLWPTAHRFRRGHRIRVQVSSGAFPRYARNPGTGEPHATAVTLRAAEQEVHHDPNRPSAIVLPVRRG</sequence>
<evidence type="ECO:0000256" key="1">
    <source>
        <dbReference type="ARBA" id="ARBA00022801"/>
    </source>
</evidence>
<evidence type="ECO:0000259" key="3">
    <source>
        <dbReference type="SMART" id="SM00939"/>
    </source>
</evidence>
<dbReference type="InterPro" id="IPR008979">
    <property type="entry name" value="Galactose-bd-like_sf"/>
</dbReference>
<proteinExistence type="predicted"/>
<dbReference type="InterPro" id="IPR029058">
    <property type="entry name" value="AB_hydrolase_fold"/>
</dbReference>